<keyword evidence="5" id="KW-1185">Reference proteome</keyword>
<dbReference type="GO" id="GO:0006508">
    <property type="term" value="P:proteolysis"/>
    <property type="evidence" value="ECO:0007669"/>
    <property type="project" value="InterPro"/>
</dbReference>
<dbReference type="Pfam" id="PF00112">
    <property type="entry name" value="Peptidase_C1"/>
    <property type="match status" value="1"/>
</dbReference>
<comment type="similarity">
    <text evidence="1">Belongs to the peptidase C1 family.</text>
</comment>
<dbReference type="Proteomes" id="UP001168821">
    <property type="component" value="Unassembled WGS sequence"/>
</dbReference>
<evidence type="ECO:0000313" key="4">
    <source>
        <dbReference type="EMBL" id="KAJ3646644.1"/>
    </source>
</evidence>
<protein>
    <recommendedName>
        <fullName evidence="3">Peptidase C1A papain C-terminal domain-containing protein</fullName>
    </recommendedName>
</protein>
<evidence type="ECO:0000259" key="3">
    <source>
        <dbReference type="SMART" id="SM00645"/>
    </source>
</evidence>
<comment type="caution">
    <text evidence="4">The sequence shown here is derived from an EMBL/GenBank/DDBJ whole genome shotgun (WGS) entry which is preliminary data.</text>
</comment>
<dbReference type="EMBL" id="JALNTZ010000007">
    <property type="protein sequence ID" value="KAJ3646644.1"/>
    <property type="molecule type" value="Genomic_DNA"/>
</dbReference>
<keyword evidence="2" id="KW-0812">Transmembrane</keyword>
<feature type="domain" description="Peptidase C1A papain C-terminal" evidence="3">
    <location>
        <begin position="11"/>
        <end position="241"/>
    </location>
</feature>
<organism evidence="4 5">
    <name type="scientific">Zophobas morio</name>
    <dbReference type="NCBI Taxonomy" id="2755281"/>
    <lineage>
        <taxon>Eukaryota</taxon>
        <taxon>Metazoa</taxon>
        <taxon>Ecdysozoa</taxon>
        <taxon>Arthropoda</taxon>
        <taxon>Hexapoda</taxon>
        <taxon>Insecta</taxon>
        <taxon>Pterygota</taxon>
        <taxon>Neoptera</taxon>
        <taxon>Endopterygota</taxon>
        <taxon>Coleoptera</taxon>
        <taxon>Polyphaga</taxon>
        <taxon>Cucujiformia</taxon>
        <taxon>Tenebrionidae</taxon>
        <taxon>Zophobas</taxon>
    </lineage>
</organism>
<dbReference type="SUPFAM" id="SSF54001">
    <property type="entry name" value="Cysteine proteinases"/>
    <property type="match status" value="1"/>
</dbReference>
<dbReference type="InterPro" id="IPR025660">
    <property type="entry name" value="Pept_his_AS"/>
</dbReference>
<feature type="transmembrane region" description="Helical" evidence="2">
    <location>
        <begin position="258"/>
        <end position="284"/>
    </location>
</feature>
<dbReference type="SMART" id="SM00645">
    <property type="entry name" value="Pept_C1"/>
    <property type="match status" value="1"/>
</dbReference>
<dbReference type="InterPro" id="IPR000668">
    <property type="entry name" value="Peptidase_C1A_C"/>
</dbReference>
<dbReference type="PROSITE" id="PS00639">
    <property type="entry name" value="THIOL_PROTEASE_HIS"/>
    <property type="match status" value="1"/>
</dbReference>
<evidence type="ECO:0000256" key="1">
    <source>
        <dbReference type="ARBA" id="ARBA00008455"/>
    </source>
</evidence>
<dbReference type="InterPro" id="IPR013128">
    <property type="entry name" value="Peptidase_C1A"/>
</dbReference>
<evidence type="ECO:0000256" key="2">
    <source>
        <dbReference type="SAM" id="Phobius"/>
    </source>
</evidence>
<keyword evidence="2" id="KW-0472">Membrane</keyword>
<dbReference type="PANTHER" id="PTHR12411">
    <property type="entry name" value="CYSTEINE PROTEASE FAMILY C1-RELATED"/>
    <property type="match status" value="1"/>
</dbReference>
<sequence length="300" mass="34386">MKACDITGRKIPETFDARLEWPACRASIERINNQGNCSSCWAFAAIGVMSDRLCIQTNGKENFRFSPQDLISCCQYCDFACTGGIASRSWHYYTHFGIEGCKPYQESEYFYNKTTTCIASCENPFYNVSYKDDKHFGSEYYMVNKTPECIQAEIMEKGPVQASMAVYEDFNYYRDGVYVYTIGKKQARHAVRIIGWGKERGIPYWLVANSWGCQWANLKGFFKIRRGTDECGIEQHVIAGNPKFDSDDRVLEISRHSYVPWVVTSAVLMCFVLMTVLVGLVIILNHKAKEMLVKYLVDKN</sequence>
<reference evidence="4" key="1">
    <citation type="journal article" date="2023" name="G3 (Bethesda)">
        <title>Whole genome assemblies of Zophobas morio and Tenebrio molitor.</title>
        <authorList>
            <person name="Kaur S."/>
            <person name="Stinson S.A."/>
            <person name="diCenzo G.C."/>
        </authorList>
    </citation>
    <scope>NUCLEOTIDE SEQUENCE</scope>
    <source>
        <strain evidence="4">QUZm001</strain>
    </source>
</reference>
<dbReference type="GO" id="GO:0008234">
    <property type="term" value="F:cysteine-type peptidase activity"/>
    <property type="evidence" value="ECO:0007669"/>
    <property type="project" value="InterPro"/>
</dbReference>
<keyword evidence="2" id="KW-1133">Transmembrane helix</keyword>
<dbReference type="InterPro" id="IPR038765">
    <property type="entry name" value="Papain-like_cys_pep_sf"/>
</dbReference>
<name>A0AA38M854_9CUCU</name>
<dbReference type="CDD" id="cd02620">
    <property type="entry name" value="Peptidase_C1A_CathepsinB"/>
    <property type="match status" value="1"/>
</dbReference>
<proteinExistence type="inferred from homology"/>
<dbReference type="Gene3D" id="3.90.70.10">
    <property type="entry name" value="Cysteine proteinases"/>
    <property type="match status" value="1"/>
</dbReference>
<evidence type="ECO:0000313" key="5">
    <source>
        <dbReference type="Proteomes" id="UP001168821"/>
    </source>
</evidence>
<dbReference type="AlphaFoldDB" id="A0AA38M854"/>
<gene>
    <name evidence="4" type="ORF">Zmor_024221</name>
</gene>
<dbReference type="PRINTS" id="PR00705">
    <property type="entry name" value="PAPAIN"/>
</dbReference>
<accession>A0AA38M854</accession>